<name>A0A2S7SVF1_9BACT</name>
<reference evidence="2 3" key="1">
    <citation type="submission" date="2018-01" db="EMBL/GenBank/DDBJ databases">
        <title>A novel member of the phylum Bacteroidetes isolated from glacier ice.</title>
        <authorList>
            <person name="Liu Q."/>
            <person name="Xin Y.-H."/>
        </authorList>
    </citation>
    <scope>NUCLEOTIDE SEQUENCE [LARGE SCALE GENOMIC DNA]</scope>
    <source>
        <strain evidence="2 3">RB1R16</strain>
    </source>
</reference>
<dbReference type="EMBL" id="PPSL01000003">
    <property type="protein sequence ID" value="PQJ10912.1"/>
    <property type="molecule type" value="Genomic_DNA"/>
</dbReference>
<feature type="chain" id="PRO_5015416535" evidence="1">
    <location>
        <begin position="21"/>
        <end position="506"/>
    </location>
</feature>
<dbReference type="Proteomes" id="UP000239872">
    <property type="component" value="Unassembled WGS sequence"/>
</dbReference>
<keyword evidence="1" id="KW-0732">Signal</keyword>
<sequence>MFRRIAIIALLSLFTANSFAQEFKEYSNGLIYSDTTMKELRFIVDSMNLKYKKCDPWKDYYSVSQAICNVVTLDTGDIKGAKRDIENNISFDAFCKKYPKAAVHRQLLVLRAIETDGDNDRIVQFSTIEPGNDYGPSLSFTDTTLFNKDLKGKWLYKYNTKQKYYREQVEAFFFESEFKRTKLADRYARMIQYADCMIDTNSRIFTESARENYRRGWLPAEESKKKKASVLSAGDTLRSYVAAHTAMPEKKQYKADSLYYKAYYRWLYDKDSIVDATLGKNPDFISLLKNAIADAIKIGNSDADLERWAELYDTKSNALQLKRNRIVVGGCSQDSRPRSHALAIARLSAETVNWDIFLRAHLDIMNDRFARVSDGSYAYGRRKTYIRELEQLEFDVNSLMMGISLRIENPSGNHYFGSIGRLGRALAESNKITEIETLMAEMISDRELDDYNRLLIFYLYRNCLYYIADGATQKAGIAQLRTAVAALPSHLSSRIEIKDSDYERQK</sequence>
<proteinExistence type="predicted"/>
<comment type="caution">
    <text evidence="2">The sequence shown here is derived from an EMBL/GenBank/DDBJ whole genome shotgun (WGS) entry which is preliminary data.</text>
</comment>
<protein>
    <submittedName>
        <fullName evidence="2">Uncharacterized protein</fullName>
    </submittedName>
</protein>
<keyword evidence="3" id="KW-1185">Reference proteome</keyword>
<gene>
    <name evidence="2" type="ORF">CJD36_013150</name>
</gene>
<evidence type="ECO:0000313" key="2">
    <source>
        <dbReference type="EMBL" id="PQJ10912.1"/>
    </source>
</evidence>
<dbReference type="OrthoDB" id="5512913at2"/>
<feature type="signal peptide" evidence="1">
    <location>
        <begin position="1"/>
        <end position="20"/>
    </location>
</feature>
<evidence type="ECO:0000313" key="3">
    <source>
        <dbReference type="Proteomes" id="UP000239872"/>
    </source>
</evidence>
<evidence type="ECO:0000256" key="1">
    <source>
        <dbReference type="SAM" id="SignalP"/>
    </source>
</evidence>
<organism evidence="2 3">
    <name type="scientific">Flavipsychrobacter stenotrophus</name>
    <dbReference type="NCBI Taxonomy" id="2077091"/>
    <lineage>
        <taxon>Bacteria</taxon>
        <taxon>Pseudomonadati</taxon>
        <taxon>Bacteroidota</taxon>
        <taxon>Chitinophagia</taxon>
        <taxon>Chitinophagales</taxon>
        <taxon>Chitinophagaceae</taxon>
        <taxon>Flavipsychrobacter</taxon>
    </lineage>
</organism>
<dbReference type="AlphaFoldDB" id="A0A2S7SVF1"/>
<accession>A0A2S7SVF1</accession>
<dbReference type="RefSeq" id="WP_105039639.1">
    <property type="nucleotide sequence ID" value="NZ_PPSL01000003.1"/>
</dbReference>